<organism evidence="2 3">
    <name type="scientific">Streptomyces lanatus</name>
    <dbReference type="NCBI Taxonomy" id="66900"/>
    <lineage>
        <taxon>Bacteria</taxon>
        <taxon>Bacillati</taxon>
        <taxon>Actinomycetota</taxon>
        <taxon>Actinomycetes</taxon>
        <taxon>Kitasatosporales</taxon>
        <taxon>Streptomycetaceae</taxon>
        <taxon>Streptomyces</taxon>
    </lineage>
</organism>
<name>A0ABV1Y5C7_9ACTN</name>
<evidence type="ECO:0000256" key="1">
    <source>
        <dbReference type="SAM" id="Phobius"/>
    </source>
</evidence>
<dbReference type="Proteomes" id="UP001486207">
    <property type="component" value="Unassembled WGS sequence"/>
</dbReference>
<feature type="transmembrane region" description="Helical" evidence="1">
    <location>
        <begin position="221"/>
        <end position="243"/>
    </location>
</feature>
<proteinExistence type="predicted"/>
<reference evidence="2 3" key="1">
    <citation type="submission" date="2024-06" db="EMBL/GenBank/DDBJ databases">
        <title>The Natural Products Discovery Center: Release of the First 8490 Sequenced Strains for Exploring Actinobacteria Biosynthetic Diversity.</title>
        <authorList>
            <person name="Kalkreuter E."/>
            <person name="Kautsar S.A."/>
            <person name="Yang D."/>
            <person name="Bader C.D."/>
            <person name="Teijaro C.N."/>
            <person name="Fluegel L."/>
            <person name="Davis C.M."/>
            <person name="Simpson J.R."/>
            <person name="Lauterbach L."/>
            <person name="Steele A.D."/>
            <person name="Gui C."/>
            <person name="Meng S."/>
            <person name="Li G."/>
            <person name="Viehrig K."/>
            <person name="Ye F."/>
            <person name="Su P."/>
            <person name="Kiefer A.F."/>
            <person name="Nichols A."/>
            <person name="Cepeda A.J."/>
            <person name="Yan W."/>
            <person name="Fan B."/>
            <person name="Jiang Y."/>
            <person name="Adhikari A."/>
            <person name="Zheng C.-J."/>
            <person name="Schuster L."/>
            <person name="Cowan T.M."/>
            <person name="Smanski M.J."/>
            <person name="Chevrette M.G."/>
            <person name="De Carvalho L.P.S."/>
            <person name="Shen B."/>
        </authorList>
    </citation>
    <scope>NUCLEOTIDE SEQUENCE [LARGE SCALE GENOMIC DNA]</scope>
    <source>
        <strain evidence="2 3">NPDC000155</strain>
    </source>
</reference>
<keyword evidence="1" id="KW-0812">Transmembrane</keyword>
<gene>
    <name evidence="2" type="ORF">ABT384_41390</name>
</gene>
<sequence>MHTLIRTEALKLRTVRSPWLLLAASPLLMIAGVSGLVVSTGTDKALDTAAQSGALAHVGVTSILTLVFGILAVAGEYRHKTITDTYLSTPARGRVIGAKLVVHGVLGAVSGVLSSLVGLGVAAAWWADKGVSFEWSDSSMWTTIGGGISWNAAFAAIGVGVGALVRSLVGAVAVALAWVALVEGIVGQLIGDLARWLPFNAGRALGAGTEAMTTADLLPRWGGGAVLAVYTVVFAVLAVTTSVRRDVS</sequence>
<feature type="transmembrane region" description="Helical" evidence="1">
    <location>
        <begin position="20"/>
        <end position="42"/>
    </location>
</feature>
<evidence type="ECO:0000313" key="2">
    <source>
        <dbReference type="EMBL" id="MER7379066.1"/>
    </source>
</evidence>
<keyword evidence="3" id="KW-1185">Reference proteome</keyword>
<dbReference type="RefSeq" id="WP_190072853.1">
    <property type="nucleotide sequence ID" value="NZ_BNBM01000011.1"/>
</dbReference>
<protein>
    <submittedName>
        <fullName evidence="2">ABC transporter permease subunit</fullName>
    </submittedName>
</protein>
<feature type="transmembrane region" description="Helical" evidence="1">
    <location>
        <begin position="100"/>
        <end position="127"/>
    </location>
</feature>
<keyword evidence="1" id="KW-1133">Transmembrane helix</keyword>
<comment type="caution">
    <text evidence="2">The sequence shown here is derived from an EMBL/GenBank/DDBJ whole genome shotgun (WGS) entry which is preliminary data.</text>
</comment>
<feature type="transmembrane region" description="Helical" evidence="1">
    <location>
        <begin position="168"/>
        <end position="190"/>
    </location>
</feature>
<feature type="transmembrane region" description="Helical" evidence="1">
    <location>
        <begin position="139"/>
        <end position="161"/>
    </location>
</feature>
<accession>A0ABV1Y5C7</accession>
<dbReference type="EMBL" id="JBEPFB010000028">
    <property type="protein sequence ID" value="MER7379066.1"/>
    <property type="molecule type" value="Genomic_DNA"/>
</dbReference>
<feature type="transmembrane region" description="Helical" evidence="1">
    <location>
        <begin position="54"/>
        <end position="74"/>
    </location>
</feature>
<evidence type="ECO:0000313" key="3">
    <source>
        <dbReference type="Proteomes" id="UP001486207"/>
    </source>
</evidence>
<keyword evidence="1" id="KW-0472">Membrane</keyword>